<dbReference type="Proteomes" id="UP000823674">
    <property type="component" value="Chromosome A07"/>
</dbReference>
<dbReference type="InterPro" id="IPR036047">
    <property type="entry name" value="F-box-like_dom_sf"/>
</dbReference>
<protein>
    <recommendedName>
        <fullName evidence="1">F-box domain-containing protein</fullName>
    </recommendedName>
</protein>
<accession>A0ABQ7KZL1</accession>
<dbReference type="Pfam" id="PF00646">
    <property type="entry name" value="F-box"/>
    <property type="match status" value="1"/>
</dbReference>
<dbReference type="PANTHER" id="PTHR31672:SF13">
    <property type="entry name" value="F-BOX PROTEIN CPR30-LIKE"/>
    <property type="match status" value="1"/>
</dbReference>
<feature type="domain" description="F-box" evidence="1">
    <location>
        <begin position="9"/>
        <end position="56"/>
    </location>
</feature>
<dbReference type="PROSITE" id="PS50181">
    <property type="entry name" value="FBOX"/>
    <property type="match status" value="1"/>
</dbReference>
<evidence type="ECO:0000313" key="3">
    <source>
        <dbReference type="Proteomes" id="UP000823674"/>
    </source>
</evidence>
<dbReference type="SUPFAM" id="SSF81383">
    <property type="entry name" value="F-box domain"/>
    <property type="match status" value="1"/>
</dbReference>
<dbReference type="InterPro" id="IPR006527">
    <property type="entry name" value="F-box-assoc_dom_typ1"/>
</dbReference>
<name>A0ABQ7KZL1_BRACM</name>
<dbReference type="InterPro" id="IPR011043">
    <property type="entry name" value="Gal_Oxase/kelch_b-propeller"/>
</dbReference>
<dbReference type="SMART" id="SM00256">
    <property type="entry name" value="FBOX"/>
    <property type="match status" value="1"/>
</dbReference>
<dbReference type="PANTHER" id="PTHR31672">
    <property type="entry name" value="BNACNNG10540D PROTEIN"/>
    <property type="match status" value="1"/>
</dbReference>
<dbReference type="InterPro" id="IPR001810">
    <property type="entry name" value="F-box_dom"/>
</dbReference>
<evidence type="ECO:0000313" key="2">
    <source>
        <dbReference type="EMBL" id="KAG5379728.1"/>
    </source>
</evidence>
<keyword evidence="3" id="KW-1185">Reference proteome</keyword>
<sequence>MKQKGKRNRSDMGQVPQVLVEEILERLDVKSLVRFTSVSKQWSSMIKSRSFALRHLIRAQSRDPHILVGGDQLRCESNPYPWLRTLELLDPFIMVNYIPKPNRTSPQFTQSCDGLVCIYDFEQVVYVFNPATRWCRFLPPAMIQQINNLSISQVGISRRPFLGFGKDAVTSKYKIVWLYNPLEPDLDGQTTTCEVFDFTTYTWRHVIGSPHLICDDFKSHPVHLDGSINWLTAYLNGTTKIVCFDLHTEVFQVMSEIPIAHADPHRSIMCSLHNRLCVSEMKRNNIQDIWLLNSLKVWEKTYSINLTLIVRLYGEYNGFPISPVTVFDKTRLLYLHPIITQPSLLIQDTIKESDRFAFSGLDYFNHVITFVPSLISI</sequence>
<dbReference type="Gene3D" id="1.20.1280.50">
    <property type="match status" value="1"/>
</dbReference>
<comment type="caution">
    <text evidence="2">The sequence shown here is derived from an EMBL/GenBank/DDBJ whole genome shotgun (WGS) entry which is preliminary data.</text>
</comment>
<dbReference type="InterPro" id="IPR017451">
    <property type="entry name" value="F-box-assoc_interact_dom"/>
</dbReference>
<evidence type="ECO:0000259" key="1">
    <source>
        <dbReference type="PROSITE" id="PS50181"/>
    </source>
</evidence>
<dbReference type="NCBIfam" id="TIGR01640">
    <property type="entry name" value="F_box_assoc_1"/>
    <property type="match status" value="1"/>
</dbReference>
<dbReference type="InterPro" id="IPR050796">
    <property type="entry name" value="SCF_F-box_component"/>
</dbReference>
<dbReference type="Pfam" id="PF07734">
    <property type="entry name" value="FBA_1"/>
    <property type="match status" value="1"/>
</dbReference>
<dbReference type="SUPFAM" id="SSF50965">
    <property type="entry name" value="Galactose oxidase, central domain"/>
    <property type="match status" value="1"/>
</dbReference>
<gene>
    <name evidence="2" type="primary">A07p029890.1_BraROA</name>
    <name evidence="2" type="ORF">IGI04_027570</name>
</gene>
<reference evidence="2 3" key="1">
    <citation type="submission" date="2021-03" db="EMBL/GenBank/DDBJ databases">
        <authorList>
            <person name="King G.J."/>
            <person name="Bancroft I."/>
            <person name="Baten A."/>
            <person name="Bloomfield J."/>
            <person name="Borpatragohain P."/>
            <person name="He Z."/>
            <person name="Irish N."/>
            <person name="Irwin J."/>
            <person name="Liu K."/>
            <person name="Mauleon R.P."/>
            <person name="Moore J."/>
            <person name="Morris R."/>
            <person name="Ostergaard L."/>
            <person name="Wang B."/>
            <person name="Wells R."/>
        </authorList>
    </citation>
    <scope>NUCLEOTIDE SEQUENCE [LARGE SCALE GENOMIC DNA]</scope>
    <source>
        <strain evidence="2">R-o-18</strain>
        <tissue evidence="2">Leaf</tissue>
    </source>
</reference>
<dbReference type="CDD" id="cd22157">
    <property type="entry name" value="F-box_AtFBW1-like"/>
    <property type="match status" value="1"/>
</dbReference>
<organism evidence="2 3">
    <name type="scientific">Brassica rapa subsp. trilocularis</name>
    <dbReference type="NCBI Taxonomy" id="1813537"/>
    <lineage>
        <taxon>Eukaryota</taxon>
        <taxon>Viridiplantae</taxon>
        <taxon>Streptophyta</taxon>
        <taxon>Embryophyta</taxon>
        <taxon>Tracheophyta</taxon>
        <taxon>Spermatophyta</taxon>
        <taxon>Magnoliopsida</taxon>
        <taxon>eudicotyledons</taxon>
        <taxon>Gunneridae</taxon>
        <taxon>Pentapetalae</taxon>
        <taxon>rosids</taxon>
        <taxon>malvids</taxon>
        <taxon>Brassicales</taxon>
        <taxon>Brassicaceae</taxon>
        <taxon>Brassiceae</taxon>
        <taxon>Brassica</taxon>
    </lineage>
</organism>
<dbReference type="EMBL" id="JADBGQ010000009">
    <property type="protein sequence ID" value="KAG5379728.1"/>
    <property type="molecule type" value="Genomic_DNA"/>
</dbReference>
<proteinExistence type="predicted"/>